<dbReference type="EMBL" id="JRHC01000001">
    <property type="protein sequence ID" value="KJF44288.1"/>
    <property type="molecule type" value="Genomic_DNA"/>
</dbReference>
<dbReference type="Proteomes" id="UP000032544">
    <property type="component" value="Unassembled WGS sequence"/>
</dbReference>
<sequence>MPLCPLVYVGSVLQIYKFSQRLVNQIAISYYYILFYSIGSLPFVWLKELKIGIYTGFFNIFEEL</sequence>
<feature type="transmembrane region" description="Helical" evidence="1">
    <location>
        <begin position="28"/>
        <end position="46"/>
    </location>
</feature>
<keyword evidence="1" id="KW-0472">Membrane</keyword>
<gene>
    <name evidence="2" type="ORF">LH29_01880</name>
</gene>
<evidence type="ECO:0000313" key="3">
    <source>
        <dbReference type="Proteomes" id="UP000032544"/>
    </source>
</evidence>
<name>A0A0D8JEN5_9BACT</name>
<organism evidence="2 3">
    <name type="scientific">Draconibacterium sediminis</name>
    <dbReference type="NCBI Taxonomy" id="1544798"/>
    <lineage>
        <taxon>Bacteria</taxon>
        <taxon>Pseudomonadati</taxon>
        <taxon>Bacteroidota</taxon>
        <taxon>Bacteroidia</taxon>
        <taxon>Marinilabiliales</taxon>
        <taxon>Prolixibacteraceae</taxon>
        <taxon>Draconibacterium</taxon>
    </lineage>
</organism>
<keyword evidence="1" id="KW-1133">Transmembrane helix</keyword>
<protein>
    <submittedName>
        <fullName evidence="2">Uncharacterized protein</fullName>
    </submittedName>
</protein>
<evidence type="ECO:0000313" key="2">
    <source>
        <dbReference type="EMBL" id="KJF44288.1"/>
    </source>
</evidence>
<comment type="caution">
    <text evidence="2">The sequence shown here is derived from an EMBL/GenBank/DDBJ whole genome shotgun (WGS) entry which is preliminary data.</text>
</comment>
<keyword evidence="3" id="KW-1185">Reference proteome</keyword>
<keyword evidence="1" id="KW-0812">Transmembrane</keyword>
<reference evidence="2 3" key="1">
    <citation type="submission" date="2014-09" db="EMBL/GenBank/DDBJ databases">
        <title>Draft Genome Sequence of Draconibacterium sp. JN14CK-3.</title>
        <authorList>
            <person name="Dong C."/>
            <person name="Lai Q."/>
            <person name="Shao Z."/>
        </authorList>
    </citation>
    <scope>NUCLEOTIDE SEQUENCE [LARGE SCALE GENOMIC DNA]</scope>
    <source>
        <strain evidence="2 3">JN14CK-3</strain>
    </source>
</reference>
<dbReference type="AlphaFoldDB" id="A0A0D8JEN5"/>
<accession>A0A0D8JEN5</accession>
<proteinExistence type="predicted"/>
<evidence type="ECO:0000256" key="1">
    <source>
        <dbReference type="SAM" id="Phobius"/>
    </source>
</evidence>
<dbReference type="STRING" id="1544798.LH29_01880"/>